<dbReference type="Pfam" id="PF00566">
    <property type="entry name" value="RabGAP-TBC"/>
    <property type="match status" value="1"/>
</dbReference>
<name>A0A7I8WK63_BURXY</name>
<dbReference type="InterPro" id="IPR000195">
    <property type="entry name" value="Rab-GAP-TBC_dom"/>
</dbReference>
<dbReference type="PANTHER" id="PTHR22957">
    <property type="entry name" value="TBC1 DOMAIN FAMILY MEMBER GTPASE-ACTIVATING PROTEIN"/>
    <property type="match status" value="1"/>
</dbReference>
<feature type="compositionally biased region" description="Basic and acidic residues" evidence="2">
    <location>
        <begin position="186"/>
        <end position="199"/>
    </location>
</feature>
<dbReference type="Gene3D" id="1.10.472.80">
    <property type="entry name" value="Ypt/Rab-GAP domain of gyp1p, domain 3"/>
    <property type="match status" value="1"/>
</dbReference>
<dbReference type="Proteomes" id="UP000582659">
    <property type="component" value="Unassembled WGS sequence"/>
</dbReference>
<organism evidence="4 5">
    <name type="scientific">Bursaphelenchus xylophilus</name>
    <name type="common">Pinewood nematode worm</name>
    <name type="synonym">Aphelenchoides xylophilus</name>
    <dbReference type="NCBI Taxonomy" id="6326"/>
    <lineage>
        <taxon>Eukaryota</taxon>
        <taxon>Metazoa</taxon>
        <taxon>Ecdysozoa</taxon>
        <taxon>Nematoda</taxon>
        <taxon>Chromadorea</taxon>
        <taxon>Rhabditida</taxon>
        <taxon>Tylenchina</taxon>
        <taxon>Tylenchomorpha</taxon>
        <taxon>Aphelenchoidea</taxon>
        <taxon>Aphelenchoididae</taxon>
        <taxon>Bursaphelenchus</taxon>
    </lineage>
</organism>
<reference evidence="4" key="1">
    <citation type="submission" date="2020-09" db="EMBL/GenBank/DDBJ databases">
        <authorList>
            <person name="Kikuchi T."/>
        </authorList>
    </citation>
    <scope>NUCLEOTIDE SEQUENCE</scope>
    <source>
        <strain evidence="4">Ka4C1</strain>
    </source>
</reference>
<dbReference type="InterPro" id="IPR035969">
    <property type="entry name" value="Rab-GAP_TBC_sf"/>
</dbReference>
<gene>
    <name evidence="4" type="ORF">BXYJ_LOCUS6342</name>
</gene>
<dbReference type="GO" id="GO:0005769">
    <property type="term" value="C:early endosome"/>
    <property type="evidence" value="ECO:0007669"/>
    <property type="project" value="TreeGrafter"/>
</dbReference>
<dbReference type="PROSITE" id="PS50086">
    <property type="entry name" value="TBC_RABGAP"/>
    <property type="match status" value="1"/>
</dbReference>
<dbReference type="PANTHER" id="PTHR22957:SF547">
    <property type="entry name" value="TBC1 DOMAIN FAMILY MEMBER 16"/>
    <property type="match status" value="1"/>
</dbReference>
<feature type="domain" description="Rab-GAP TBC" evidence="3">
    <location>
        <begin position="422"/>
        <end position="634"/>
    </location>
</feature>
<proteinExistence type="predicted"/>
<dbReference type="EMBL" id="CAJFDI010000003">
    <property type="protein sequence ID" value="CAD5220765.1"/>
    <property type="molecule type" value="Genomic_DNA"/>
</dbReference>
<keyword evidence="1" id="KW-0343">GTPase activation</keyword>
<evidence type="ECO:0000313" key="4">
    <source>
        <dbReference type="EMBL" id="CAD5220765.1"/>
    </source>
</evidence>
<dbReference type="EMBL" id="CAJFCV020000003">
    <property type="protein sequence ID" value="CAG9107108.1"/>
    <property type="molecule type" value="Genomic_DNA"/>
</dbReference>
<dbReference type="FunFam" id="1.10.472.80:FF:000020">
    <property type="entry name" value="TBC1 domain family, member 16"/>
    <property type="match status" value="1"/>
</dbReference>
<keyword evidence="5" id="KW-1185">Reference proteome</keyword>
<feature type="compositionally biased region" description="Acidic residues" evidence="2">
    <location>
        <begin position="211"/>
        <end position="229"/>
    </location>
</feature>
<dbReference type="OrthoDB" id="10264062at2759"/>
<evidence type="ECO:0000259" key="3">
    <source>
        <dbReference type="PROSITE" id="PS50086"/>
    </source>
</evidence>
<dbReference type="Gene3D" id="2.30.29.230">
    <property type="match status" value="1"/>
</dbReference>
<dbReference type="Proteomes" id="UP000659654">
    <property type="component" value="Unassembled WGS sequence"/>
</dbReference>
<dbReference type="SMR" id="A0A7I8WK63"/>
<dbReference type="Gene3D" id="1.10.8.270">
    <property type="entry name" value="putative rabgap domain of human tbc1 domain family member 14 like domains"/>
    <property type="match status" value="1"/>
</dbReference>
<dbReference type="GO" id="GO:0005096">
    <property type="term" value="F:GTPase activator activity"/>
    <property type="evidence" value="ECO:0007669"/>
    <property type="project" value="UniProtKB-KW"/>
</dbReference>
<accession>A0A7I8WK63</accession>
<feature type="region of interest" description="Disordered" evidence="2">
    <location>
        <begin position="186"/>
        <end position="232"/>
    </location>
</feature>
<protein>
    <submittedName>
        <fullName evidence="4">(pine wood nematode) hypothetical protein</fullName>
    </submittedName>
</protein>
<evidence type="ECO:0000256" key="1">
    <source>
        <dbReference type="ARBA" id="ARBA00022468"/>
    </source>
</evidence>
<dbReference type="AlphaFoldDB" id="A0A7I8WK63"/>
<evidence type="ECO:0000313" key="5">
    <source>
        <dbReference type="Proteomes" id="UP000659654"/>
    </source>
</evidence>
<dbReference type="SUPFAM" id="SSF47923">
    <property type="entry name" value="Ypt/Rab-GAP domain of gyp1p"/>
    <property type="match status" value="2"/>
</dbReference>
<feature type="region of interest" description="Disordered" evidence="2">
    <location>
        <begin position="100"/>
        <end position="123"/>
    </location>
</feature>
<comment type="caution">
    <text evidence="4">The sequence shown here is derived from an EMBL/GenBank/DDBJ whole genome shotgun (WGS) entry which is preliminary data.</text>
</comment>
<evidence type="ECO:0000256" key="2">
    <source>
        <dbReference type="SAM" id="MobiDB-lite"/>
    </source>
</evidence>
<sequence>MNNTFNDLFKKAHGALATLRGQNNMFLGKDGEIVYSKNNVCVHESSVGGVPEVDESNVVHTPGYLTIHCLNDEHTGVTLVLQWLPNATLEKNPSSIRCVSPRSRAKVSNGDISEPATVNNNGPTIMVEPTVVFEEEASTSNERPQTLNTLDCDLGVPSINVIPNTPVDPGQNKLLEGFDEDELDAMKKASESARSRDAESTGSGHTSGADEFSDKEDISEASSIDESDEEVQKIKSLNMDTYRKTCESFMDKTPEQFAQEHNLILNTGSKMDDSSVLAIAKDKVMFQQRPASNSSLFSVNLGKMRSMRLFFSNPDCTSGQLVIASNESQYKILHFHHGGLDKLAKLFEQWNALKSKSVKDGSPSPLPDRQLLISQPEVSRTELDPEDGLYDRVTLEFWKTYMNKDGSIDDNFTIRKAIYFASMDASVRKEVWPFLLRVYTWNSTFEQRETVRNDLFLEYQKIKKKRMKKMNSNPKSSLITVESTIWKDVVRTDRCNPYFAGENNPNLEVMKDILLNYASVYPEINYIQGMSDLLAPILATLKNESDSYWCFSGLMHQTLFCTTANAETNAMEMNLEYLRELMKLLEPKFFQYLVYLGGDALQLMFVHRWLLLFFKREFPESDALHIWEACWSMYRTKFFHLFVAVAIVSIYGPDVISQGLPHDEILLYFSSLAMHMDTAVVLKKARGLLYNFYRLDRIPCTLADLMDHDASTEQWSSHMPQHIFECTRVHGQNEPCPFANQA</sequence>
<dbReference type="SMART" id="SM00164">
    <property type="entry name" value="TBC"/>
    <property type="match status" value="1"/>
</dbReference>